<reference evidence="2 3" key="1">
    <citation type="journal article" date="2019" name="Int. J. Syst. Evol. Microbiol.">
        <title>The Global Catalogue of Microorganisms (GCM) 10K type strain sequencing project: providing services to taxonomists for standard genome sequencing and annotation.</title>
        <authorList>
            <consortium name="The Broad Institute Genomics Platform"/>
            <consortium name="The Broad Institute Genome Sequencing Center for Infectious Disease"/>
            <person name="Wu L."/>
            <person name="Ma J."/>
        </authorList>
    </citation>
    <scope>NUCLEOTIDE SEQUENCE [LARGE SCALE GENOMIC DNA]</scope>
    <source>
        <strain evidence="2 3">JCM 14162</strain>
    </source>
</reference>
<accession>A0ABN1B184</accession>
<feature type="transmembrane region" description="Helical" evidence="1">
    <location>
        <begin position="12"/>
        <end position="32"/>
    </location>
</feature>
<dbReference type="RefSeq" id="WP_229955905.1">
    <property type="nucleotide sequence ID" value="NZ_BAAAEM010000003.1"/>
</dbReference>
<protein>
    <submittedName>
        <fullName evidence="2">DUF4199 domain-containing protein</fullName>
    </submittedName>
</protein>
<feature type="transmembrane region" description="Helical" evidence="1">
    <location>
        <begin position="44"/>
        <end position="61"/>
    </location>
</feature>
<feature type="transmembrane region" description="Helical" evidence="1">
    <location>
        <begin position="73"/>
        <end position="100"/>
    </location>
</feature>
<gene>
    <name evidence="2" type="ORF">GCM10009096_34000</name>
</gene>
<keyword evidence="3" id="KW-1185">Reference proteome</keyword>
<sequence>MTETRNNMTKIALIYGILSGTIVIGTIILGLASSDGNDFAGSEFFGYLIMIIALSMIFIGVKRYRDQQLGGVIKFLPALGLGLAISVVAGIIYVCAWEIYLFSTNYTFIDSYTAMMIEARKADGLSGAALDSFVAEMEDLKANYGVSYIRIPITFLEIFPVGLIISLLSAALLRNPKLLPAKA</sequence>
<comment type="caution">
    <text evidence="2">The sequence shown here is derived from an EMBL/GenBank/DDBJ whole genome shotgun (WGS) entry which is preliminary data.</text>
</comment>
<proteinExistence type="predicted"/>
<evidence type="ECO:0000313" key="3">
    <source>
        <dbReference type="Proteomes" id="UP001500713"/>
    </source>
</evidence>
<dbReference type="InterPro" id="IPR025250">
    <property type="entry name" value="DUF4199"/>
</dbReference>
<feature type="transmembrane region" description="Helical" evidence="1">
    <location>
        <begin position="149"/>
        <end position="173"/>
    </location>
</feature>
<keyword evidence="1" id="KW-0812">Transmembrane</keyword>
<dbReference type="EMBL" id="BAAAEM010000003">
    <property type="protein sequence ID" value="GAA0488205.1"/>
    <property type="molecule type" value="Genomic_DNA"/>
</dbReference>
<keyword evidence="1" id="KW-0472">Membrane</keyword>
<evidence type="ECO:0000256" key="1">
    <source>
        <dbReference type="SAM" id="Phobius"/>
    </source>
</evidence>
<dbReference type="Pfam" id="PF13858">
    <property type="entry name" value="DUF4199"/>
    <property type="match status" value="1"/>
</dbReference>
<dbReference type="Proteomes" id="UP001500713">
    <property type="component" value="Unassembled WGS sequence"/>
</dbReference>
<evidence type="ECO:0000313" key="2">
    <source>
        <dbReference type="EMBL" id="GAA0488205.1"/>
    </source>
</evidence>
<name>A0ABN1B184_9SPHN</name>
<keyword evidence="1" id="KW-1133">Transmembrane helix</keyword>
<organism evidence="2 3">
    <name type="scientific">Parasphingorhabdus litoris</name>
    <dbReference type="NCBI Taxonomy" id="394733"/>
    <lineage>
        <taxon>Bacteria</taxon>
        <taxon>Pseudomonadati</taxon>
        <taxon>Pseudomonadota</taxon>
        <taxon>Alphaproteobacteria</taxon>
        <taxon>Sphingomonadales</taxon>
        <taxon>Sphingomonadaceae</taxon>
        <taxon>Parasphingorhabdus</taxon>
    </lineage>
</organism>